<dbReference type="FunFam" id="3.90.870.10:FF:000010">
    <property type="entry name" value="Si:ch211-153b23.4"/>
    <property type="match status" value="1"/>
</dbReference>
<dbReference type="Pfam" id="PF01184">
    <property type="entry name" value="Gpr1_Fun34_YaaH"/>
    <property type="match status" value="1"/>
</dbReference>
<evidence type="ECO:0000256" key="10">
    <source>
        <dbReference type="ARBA" id="ARBA00022989"/>
    </source>
</evidence>
<name>A0A151P7Q5_ALLMI</name>
<protein>
    <recommendedName>
        <fullName evidence="6">Threonylcarbamoyl-AMP synthase</fullName>
        <ecNumber evidence="5">2.7.7.87</ecNumber>
    </recommendedName>
</protein>
<sequence length="472" mass="50971">MASTEGFAAVFYSEPSVLGLLANVISAFLICLQNFSSAHTGIRPEGVENILAGVHLILIGGLSQILAGFLAFRKYDHLGGSAFLAFAALWSSYGATREKALIPIGVQVQRGRKFGSILPFCYAAIWATWTWLRMAGHLLNINTWNDEGFTEGSVAFLVVNVFLMILASYFNLVLLCLTIVMEVLIICFLLFTVENLPGPLEIVMLSIFSAICLYGATASLANCIFGKDLIMMGPPLLKAGMSKKDTEDPPPCVCPRSYRTSGLRTIADLLNAGAVCGVPTDTVYALGASCKHPEAIEKIYQIKDRPQEKPICIFISNLDQLRAASPPFSPLLWEFMGNVYPGGIGCIVKKGEWLKKLGVGAGYDRVGTKDSIMIRVPDQTVMVHLIDMTGPLAITSANPSGEADSTHHDMVISRLGHKLEGVLCDGESNEVVASTVVNCMKIDESGISILREGCVPVAKVMQIFERVKNGAV</sequence>
<evidence type="ECO:0000256" key="1">
    <source>
        <dbReference type="ARBA" id="ARBA00004141"/>
    </source>
</evidence>
<dbReference type="PROSITE" id="PS51163">
    <property type="entry name" value="YRDC"/>
    <property type="match status" value="1"/>
</dbReference>
<dbReference type="Pfam" id="PF01300">
    <property type="entry name" value="Sua5_yciO_yrdC"/>
    <property type="match status" value="1"/>
</dbReference>
<comment type="catalytic activity">
    <reaction evidence="12">
        <text>L-threonine + hydrogencarbonate + ATP = L-threonylcarbamoyladenylate + diphosphate + H2O</text>
        <dbReference type="Rhea" id="RHEA:36407"/>
        <dbReference type="ChEBI" id="CHEBI:15377"/>
        <dbReference type="ChEBI" id="CHEBI:17544"/>
        <dbReference type="ChEBI" id="CHEBI:30616"/>
        <dbReference type="ChEBI" id="CHEBI:33019"/>
        <dbReference type="ChEBI" id="CHEBI:57926"/>
        <dbReference type="ChEBI" id="CHEBI:73682"/>
        <dbReference type="EC" id="2.7.7.87"/>
    </reaction>
</comment>
<evidence type="ECO:0000313" key="15">
    <source>
        <dbReference type="Proteomes" id="UP000050525"/>
    </source>
</evidence>
<comment type="similarity">
    <text evidence="3">Belongs to the acetate uptake transporter (AceTr) (TC 2.A.96) family.</text>
</comment>
<dbReference type="SUPFAM" id="SSF55821">
    <property type="entry name" value="YrdC/RibB"/>
    <property type="match status" value="1"/>
</dbReference>
<keyword evidence="15" id="KW-1185">Reference proteome</keyword>
<evidence type="ECO:0000256" key="4">
    <source>
        <dbReference type="ARBA" id="ARBA00007663"/>
    </source>
</evidence>
<evidence type="ECO:0000256" key="9">
    <source>
        <dbReference type="ARBA" id="ARBA00022692"/>
    </source>
</evidence>
<dbReference type="GO" id="GO:0005737">
    <property type="term" value="C:cytoplasm"/>
    <property type="evidence" value="ECO:0007669"/>
    <property type="project" value="UniProtKB-SubCell"/>
</dbReference>
<dbReference type="EMBL" id="AKHW03000635">
    <property type="protein sequence ID" value="KYO45054.1"/>
    <property type="molecule type" value="Genomic_DNA"/>
</dbReference>
<reference evidence="14 15" key="1">
    <citation type="journal article" date="2012" name="Genome Biol.">
        <title>Sequencing three crocodilian genomes to illuminate the evolution of archosaurs and amniotes.</title>
        <authorList>
            <person name="St John J.A."/>
            <person name="Braun E.L."/>
            <person name="Isberg S.R."/>
            <person name="Miles L.G."/>
            <person name="Chong A.Y."/>
            <person name="Gongora J."/>
            <person name="Dalzell P."/>
            <person name="Moran C."/>
            <person name="Bed'hom B."/>
            <person name="Abzhanov A."/>
            <person name="Burgess S.C."/>
            <person name="Cooksey A.M."/>
            <person name="Castoe T.A."/>
            <person name="Crawford N.G."/>
            <person name="Densmore L.D."/>
            <person name="Drew J.C."/>
            <person name="Edwards S.V."/>
            <person name="Faircloth B.C."/>
            <person name="Fujita M.K."/>
            <person name="Greenwold M.J."/>
            <person name="Hoffmann F.G."/>
            <person name="Howard J.M."/>
            <person name="Iguchi T."/>
            <person name="Janes D.E."/>
            <person name="Khan S.Y."/>
            <person name="Kohno S."/>
            <person name="de Koning A.J."/>
            <person name="Lance S.L."/>
            <person name="McCarthy F.M."/>
            <person name="McCormack J.E."/>
            <person name="Merchant M.E."/>
            <person name="Peterson D.G."/>
            <person name="Pollock D.D."/>
            <person name="Pourmand N."/>
            <person name="Raney B.J."/>
            <person name="Roessler K.A."/>
            <person name="Sanford J.R."/>
            <person name="Sawyer R.H."/>
            <person name="Schmidt C.J."/>
            <person name="Triplett E.W."/>
            <person name="Tuberville T.D."/>
            <person name="Venegas-Anaya M."/>
            <person name="Howard J.T."/>
            <person name="Jarvis E.D."/>
            <person name="Guillette L.J.Jr."/>
            <person name="Glenn T.C."/>
            <person name="Green R.E."/>
            <person name="Ray D.A."/>
        </authorList>
    </citation>
    <scope>NUCLEOTIDE SEQUENCE [LARGE SCALE GENOMIC DNA]</scope>
    <source>
        <strain evidence="14">KSC_2009_1</strain>
    </source>
</reference>
<evidence type="ECO:0000256" key="7">
    <source>
        <dbReference type="ARBA" id="ARBA00022490"/>
    </source>
</evidence>
<dbReference type="GO" id="GO:0016020">
    <property type="term" value="C:membrane"/>
    <property type="evidence" value="ECO:0007669"/>
    <property type="project" value="UniProtKB-SubCell"/>
</dbReference>
<evidence type="ECO:0000256" key="11">
    <source>
        <dbReference type="ARBA" id="ARBA00023136"/>
    </source>
</evidence>
<dbReference type="GO" id="GO:0003725">
    <property type="term" value="F:double-stranded RNA binding"/>
    <property type="evidence" value="ECO:0007669"/>
    <property type="project" value="InterPro"/>
</dbReference>
<dbReference type="NCBIfam" id="TIGR00057">
    <property type="entry name" value="L-threonylcarbamoyladenylate synthase"/>
    <property type="match status" value="1"/>
</dbReference>
<dbReference type="GO" id="GO:0061710">
    <property type="term" value="F:L-threonylcarbamoyladenylate synthase"/>
    <property type="evidence" value="ECO:0007669"/>
    <property type="project" value="UniProtKB-EC"/>
</dbReference>
<dbReference type="InterPro" id="IPR017945">
    <property type="entry name" value="DHBP_synth_RibB-like_a/b_dom"/>
</dbReference>
<dbReference type="InterPro" id="IPR006070">
    <property type="entry name" value="Sua5-like_dom"/>
</dbReference>
<comment type="subcellular location">
    <subcellularLocation>
        <location evidence="2">Cytoplasm</location>
    </subcellularLocation>
    <subcellularLocation>
        <location evidence="1">Membrane</location>
        <topology evidence="1">Multi-pass membrane protein</topology>
    </subcellularLocation>
</comment>
<dbReference type="Gene3D" id="3.90.870.10">
    <property type="entry name" value="DHBP synthase"/>
    <property type="match status" value="1"/>
</dbReference>
<evidence type="ECO:0000256" key="6">
    <source>
        <dbReference type="ARBA" id="ARBA00015492"/>
    </source>
</evidence>
<dbReference type="InterPro" id="IPR050156">
    <property type="entry name" value="TC-AMP_synthase_SUA5"/>
</dbReference>
<comment type="caution">
    <text evidence="14">The sequence shown here is derived from an EMBL/GenBank/DDBJ whole genome shotgun (WGS) entry which is preliminary data.</text>
</comment>
<proteinExistence type="inferred from homology"/>
<dbReference type="InterPro" id="IPR000791">
    <property type="entry name" value="Gpr1/Fun34/SatP-like"/>
</dbReference>
<organism evidence="14 15">
    <name type="scientific">Alligator mississippiensis</name>
    <name type="common">American alligator</name>
    <dbReference type="NCBI Taxonomy" id="8496"/>
    <lineage>
        <taxon>Eukaryota</taxon>
        <taxon>Metazoa</taxon>
        <taxon>Chordata</taxon>
        <taxon>Craniata</taxon>
        <taxon>Vertebrata</taxon>
        <taxon>Euteleostomi</taxon>
        <taxon>Archelosauria</taxon>
        <taxon>Archosauria</taxon>
        <taxon>Crocodylia</taxon>
        <taxon>Alligatoridae</taxon>
        <taxon>Alligatorinae</taxon>
        <taxon>Alligator</taxon>
    </lineage>
</organism>
<dbReference type="EC" id="2.7.7.87" evidence="5"/>
<dbReference type="GO" id="GO:0000049">
    <property type="term" value="F:tRNA binding"/>
    <property type="evidence" value="ECO:0007669"/>
    <property type="project" value="TreeGrafter"/>
</dbReference>
<accession>A0A151P7Q5</accession>
<keyword evidence="11" id="KW-0472">Membrane</keyword>
<gene>
    <name evidence="14" type="ORF">Y1Q_0007361</name>
</gene>
<keyword evidence="7" id="KW-0963">Cytoplasm</keyword>
<evidence type="ECO:0000256" key="5">
    <source>
        <dbReference type="ARBA" id="ARBA00012584"/>
    </source>
</evidence>
<evidence type="ECO:0000313" key="14">
    <source>
        <dbReference type="EMBL" id="KYO45054.1"/>
    </source>
</evidence>
<comment type="similarity">
    <text evidence="4">Belongs to the SUA5 family.</text>
</comment>
<dbReference type="PANTHER" id="PTHR17490">
    <property type="entry name" value="SUA5"/>
    <property type="match status" value="1"/>
</dbReference>
<dbReference type="Proteomes" id="UP000050525">
    <property type="component" value="Unassembled WGS sequence"/>
</dbReference>
<dbReference type="PANTHER" id="PTHR17490:SF14">
    <property type="entry name" value="THREONYLCARBAMOYL-AMP SYNTHASE"/>
    <property type="match status" value="1"/>
</dbReference>
<evidence type="ECO:0000259" key="13">
    <source>
        <dbReference type="PROSITE" id="PS51163"/>
    </source>
</evidence>
<dbReference type="AlphaFoldDB" id="A0A151P7Q5"/>
<feature type="domain" description="YrdC-like" evidence="13">
    <location>
        <begin position="260"/>
        <end position="455"/>
    </location>
</feature>
<evidence type="ECO:0000256" key="3">
    <source>
        <dbReference type="ARBA" id="ARBA00005587"/>
    </source>
</evidence>
<keyword evidence="10" id="KW-1133">Transmembrane helix</keyword>
<keyword evidence="8" id="KW-0808">Transferase</keyword>
<evidence type="ECO:0000256" key="12">
    <source>
        <dbReference type="ARBA" id="ARBA00048366"/>
    </source>
</evidence>
<evidence type="ECO:0000256" key="2">
    <source>
        <dbReference type="ARBA" id="ARBA00004496"/>
    </source>
</evidence>
<keyword evidence="9" id="KW-0812">Transmembrane</keyword>
<dbReference type="GO" id="GO:0006450">
    <property type="term" value="P:regulation of translational fidelity"/>
    <property type="evidence" value="ECO:0007669"/>
    <property type="project" value="TreeGrafter"/>
</dbReference>
<evidence type="ECO:0000256" key="8">
    <source>
        <dbReference type="ARBA" id="ARBA00022679"/>
    </source>
</evidence>